<protein>
    <submittedName>
        <fullName evidence="1">Uncharacterized protein</fullName>
    </submittedName>
</protein>
<accession>X1G0F3</accession>
<comment type="caution">
    <text evidence="1">The sequence shown here is derived from an EMBL/GenBank/DDBJ whole genome shotgun (WGS) entry which is preliminary data.</text>
</comment>
<dbReference type="EMBL" id="BARU01005084">
    <property type="protein sequence ID" value="GAH26473.1"/>
    <property type="molecule type" value="Genomic_DNA"/>
</dbReference>
<reference evidence="1" key="1">
    <citation type="journal article" date="2014" name="Front. Microbiol.">
        <title>High frequency of phylogenetically diverse reductive dehalogenase-homologous genes in deep subseafloor sedimentary metagenomes.</title>
        <authorList>
            <person name="Kawai M."/>
            <person name="Futagami T."/>
            <person name="Toyoda A."/>
            <person name="Takaki Y."/>
            <person name="Nishi S."/>
            <person name="Hori S."/>
            <person name="Arai W."/>
            <person name="Tsubouchi T."/>
            <person name="Morono Y."/>
            <person name="Uchiyama I."/>
            <person name="Ito T."/>
            <person name="Fujiyama A."/>
            <person name="Inagaki F."/>
            <person name="Takami H."/>
        </authorList>
    </citation>
    <scope>NUCLEOTIDE SEQUENCE</scope>
    <source>
        <strain evidence="1">Expedition CK06-06</strain>
    </source>
</reference>
<sequence>MSSSIIKVYEVLKECYVFIDYRCAYFKEDDQWVSIVSTFRFTNKGYDEINEYHNRLRKLTHNTDWFKINFEILNIEEWKTKWEETKKGVDSLEENFDLNSLELKTNLENNTNSLITQFDRDYNTIQFNVSSAGYEEHHKKLESLKEKKELRSIGVTSIYPIIKNTLQIGFNKTSQIFSVFLFPIYINSSISFF</sequence>
<proteinExistence type="predicted"/>
<evidence type="ECO:0000313" key="1">
    <source>
        <dbReference type="EMBL" id="GAH26473.1"/>
    </source>
</evidence>
<gene>
    <name evidence="1" type="ORF">S03H2_09779</name>
</gene>
<name>X1G0F3_9ZZZZ</name>
<organism evidence="1">
    <name type="scientific">marine sediment metagenome</name>
    <dbReference type="NCBI Taxonomy" id="412755"/>
    <lineage>
        <taxon>unclassified sequences</taxon>
        <taxon>metagenomes</taxon>
        <taxon>ecological metagenomes</taxon>
    </lineage>
</organism>
<dbReference type="AlphaFoldDB" id="X1G0F3"/>